<comment type="similarity">
    <text evidence="2">Belongs to the NrfD family.</text>
</comment>
<comment type="subcellular location">
    <subcellularLocation>
        <location evidence="1">Cell membrane</location>
        <topology evidence="1">Multi-pass membrane protein</topology>
    </subcellularLocation>
</comment>
<organism evidence="9 10">
    <name type="scientific">Actinocorallia aurantiaca</name>
    <dbReference type="NCBI Taxonomy" id="46204"/>
    <lineage>
        <taxon>Bacteria</taxon>
        <taxon>Bacillati</taxon>
        <taxon>Actinomycetota</taxon>
        <taxon>Actinomycetes</taxon>
        <taxon>Streptosporangiales</taxon>
        <taxon>Thermomonosporaceae</taxon>
        <taxon>Actinocorallia</taxon>
    </lineage>
</organism>
<feature type="region of interest" description="Disordered" evidence="7">
    <location>
        <begin position="1"/>
        <end position="32"/>
    </location>
</feature>
<name>A0ABP6GIN4_9ACTN</name>
<comment type="caution">
    <text evidence="9">The sequence shown here is derived from an EMBL/GenBank/DDBJ whole genome shotgun (WGS) entry which is preliminary data.</text>
</comment>
<dbReference type="Pfam" id="PF03916">
    <property type="entry name" value="NrfD"/>
    <property type="match status" value="1"/>
</dbReference>
<evidence type="ECO:0000313" key="9">
    <source>
        <dbReference type="EMBL" id="GAA2724456.1"/>
    </source>
</evidence>
<gene>
    <name evidence="9" type="primary">nrfD</name>
    <name evidence="9" type="ORF">GCM10010439_22090</name>
</gene>
<reference evidence="10" key="1">
    <citation type="journal article" date="2019" name="Int. J. Syst. Evol. Microbiol.">
        <title>The Global Catalogue of Microorganisms (GCM) 10K type strain sequencing project: providing services to taxonomists for standard genome sequencing and annotation.</title>
        <authorList>
            <consortium name="The Broad Institute Genomics Platform"/>
            <consortium name="The Broad Institute Genome Sequencing Center for Infectious Disease"/>
            <person name="Wu L."/>
            <person name="Ma J."/>
        </authorList>
    </citation>
    <scope>NUCLEOTIDE SEQUENCE [LARGE SCALE GENOMIC DNA]</scope>
    <source>
        <strain evidence="10">JCM 8201</strain>
    </source>
</reference>
<feature type="transmembrane region" description="Helical" evidence="8">
    <location>
        <begin position="95"/>
        <end position="113"/>
    </location>
</feature>
<dbReference type="RefSeq" id="WP_344450205.1">
    <property type="nucleotide sequence ID" value="NZ_BAAATZ010000007.1"/>
</dbReference>
<feature type="transmembrane region" description="Helical" evidence="8">
    <location>
        <begin position="133"/>
        <end position="153"/>
    </location>
</feature>
<evidence type="ECO:0000256" key="7">
    <source>
        <dbReference type="SAM" id="MobiDB-lite"/>
    </source>
</evidence>
<feature type="transmembrane region" description="Helical" evidence="8">
    <location>
        <begin position="200"/>
        <end position="218"/>
    </location>
</feature>
<evidence type="ECO:0000256" key="6">
    <source>
        <dbReference type="ARBA" id="ARBA00023136"/>
    </source>
</evidence>
<proteinExistence type="inferred from homology"/>
<dbReference type="Gene3D" id="1.20.1630.10">
    <property type="entry name" value="Formate dehydrogenase/DMSO reductase domain"/>
    <property type="match status" value="1"/>
</dbReference>
<feature type="transmembrane region" description="Helical" evidence="8">
    <location>
        <begin position="61"/>
        <end position="83"/>
    </location>
</feature>
<keyword evidence="6 8" id="KW-0472">Membrane</keyword>
<dbReference type="Proteomes" id="UP001501842">
    <property type="component" value="Unassembled WGS sequence"/>
</dbReference>
<keyword evidence="3" id="KW-1003">Cell membrane</keyword>
<evidence type="ECO:0000313" key="10">
    <source>
        <dbReference type="Proteomes" id="UP001501842"/>
    </source>
</evidence>
<feature type="region of interest" description="Disordered" evidence="7">
    <location>
        <begin position="325"/>
        <end position="346"/>
    </location>
</feature>
<dbReference type="InterPro" id="IPR005614">
    <property type="entry name" value="NrfD-like"/>
</dbReference>
<evidence type="ECO:0000256" key="4">
    <source>
        <dbReference type="ARBA" id="ARBA00022692"/>
    </source>
</evidence>
<evidence type="ECO:0000256" key="1">
    <source>
        <dbReference type="ARBA" id="ARBA00004651"/>
    </source>
</evidence>
<evidence type="ECO:0000256" key="5">
    <source>
        <dbReference type="ARBA" id="ARBA00022989"/>
    </source>
</evidence>
<feature type="transmembrane region" description="Helical" evidence="8">
    <location>
        <begin position="165"/>
        <end position="188"/>
    </location>
</feature>
<dbReference type="EMBL" id="BAAATZ010000007">
    <property type="protein sequence ID" value="GAA2724456.1"/>
    <property type="molecule type" value="Genomic_DNA"/>
</dbReference>
<protein>
    <submittedName>
        <fullName evidence="9">Polysulfide reductase NrfD</fullName>
    </submittedName>
</protein>
<keyword evidence="4 8" id="KW-0812">Transmembrane</keyword>
<sequence>MSESVVAKEGVRGQRPGREASPAALRSGRRGGERTVVPDAEFASYYGRPIIKRDPWAASDIAGYFFLGGLAGASSVLAAGADAAGRRHLSTVGKLGALGAVSMSAALLIHDLGVPSRFPNMLRVFKPTSPMSMGSWILAVYGPSAGFAALSHVTRLFPRLGATSTSLAALTGPAVATYTAVLLADTAVPAWHEAYRELPFVFAGSSMCAATGMALTVLSPARHGSVRATAFAGGLLELAAARRMRRNLGFLAEPYARGRAGLLTRASEALTLLGALTAPAVRTRRAGFLCGGALLLGSALTRFAVLEAGRASADDPKYTVLPQRHRKEAETREEATPEMIVPTGLS</sequence>
<keyword evidence="10" id="KW-1185">Reference proteome</keyword>
<feature type="compositionally biased region" description="Basic and acidic residues" evidence="7">
    <location>
        <begin position="9"/>
        <end position="18"/>
    </location>
</feature>
<accession>A0ABP6GIN4</accession>
<evidence type="ECO:0000256" key="2">
    <source>
        <dbReference type="ARBA" id="ARBA00008929"/>
    </source>
</evidence>
<keyword evidence="5 8" id="KW-1133">Transmembrane helix</keyword>
<evidence type="ECO:0000256" key="3">
    <source>
        <dbReference type="ARBA" id="ARBA00022475"/>
    </source>
</evidence>
<evidence type="ECO:0000256" key="8">
    <source>
        <dbReference type="SAM" id="Phobius"/>
    </source>
</evidence>